<dbReference type="RefSeq" id="WP_124325286.1">
    <property type="nucleotide sequence ID" value="NZ_CP118137.1"/>
</dbReference>
<proteinExistence type="predicted"/>
<dbReference type="AlphaFoldDB" id="A0AAX3FT25"/>
<dbReference type="EMBL" id="LR134334">
    <property type="protein sequence ID" value="VEF73861.1"/>
    <property type="molecule type" value="Genomic_DNA"/>
</dbReference>
<evidence type="ECO:0000313" key="2">
    <source>
        <dbReference type="Proteomes" id="UP000277437"/>
    </source>
</evidence>
<sequence length="255" mass="29527">MESLQKYNKTYHFNNAKALVDKGDTQSLRYACLELRFLIEAHVYERLLREIDELPKSVINTWQPSKAVRLHGKFDKYADMDMHLLLTCPSGESMDIHYNNIKYSELNKTYNTLGSYLHLPMPEKVNSYTISKTKIIELLDKLEKLTVGNLIIYKIDYKTFCCKACGKNIIYTDHYVETNDSIVCQNDNCGCEYAIINEGGRSEFSLDYKGLSCHICTKQIAVPYSKIEDGYKFKCDYCSTEFSFELIIRSDNPKP</sequence>
<dbReference type="Proteomes" id="UP000277437">
    <property type="component" value="Chromosome"/>
</dbReference>
<gene>
    <name evidence="1" type="ORF">NCTC7357_02138</name>
</gene>
<reference evidence="1 2" key="1">
    <citation type="submission" date="2018-12" db="EMBL/GenBank/DDBJ databases">
        <authorList>
            <consortium name="Pathogen Informatics"/>
        </authorList>
    </citation>
    <scope>NUCLEOTIDE SEQUENCE [LARGE SCALE GENOMIC DNA]</scope>
    <source>
        <strain evidence="1 2">NCTC7357</strain>
    </source>
</reference>
<protein>
    <submittedName>
        <fullName evidence="1">Uncharacterized protein</fullName>
    </submittedName>
</protein>
<accession>A0AAX3FT25</accession>
<organism evidence="1 2">
    <name type="scientific">Pseudomonas chlororaphis</name>
    <dbReference type="NCBI Taxonomy" id="587753"/>
    <lineage>
        <taxon>Bacteria</taxon>
        <taxon>Pseudomonadati</taxon>
        <taxon>Pseudomonadota</taxon>
        <taxon>Gammaproteobacteria</taxon>
        <taxon>Pseudomonadales</taxon>
        <taxon>Pseudomonadaceae</taxon>
        <taxon>Pseudomonas</taxon>
    </lineage>
</organism>
<name>A0AAX3FT25_9PSED</name>
<evidence type="ECO:0000313" key="1">
    <source>
        <dbReference type="EMBL" id="VEF73861.1"/>
    </source>
</evidence>